<dbReference type="EMBL" id="LSSK01001037">
    <property type="protein sequence ID" value="OMH80915.1"/>
    <property type="molecule type" value="Genomic_DNA"/>
</dbReference>
<dbReference type="AlphaFoldDB" id="A0A1R1PIS7"/>
<evidence type="ECO:0000259" key="2">
    <source>
        <dbReference type="PROSITE" id="PS50011"/>
    </source>
</evidence>
<dbReference type="InterPro" id="IPR000719">
    <property type="entry name" value="Prot_kinase_dom"/>
</dbReference>
<evidence type="ECO:0000256" key="1">
    <source>
        <dbReference type="SAM" id="MobiDB-lite"/>
    </source>
</evidence>
<comment type="caution">
    <text evidence="3">The sequence shown here is derived from an EMBL/GenBank/DDBJ whole genome shotgun (WGS) entry which is preliminary data.</text>
</comment>
<dbReference type="SMART" id="SM00220">
    <property type="entry name" value="S_TKc"/>
    <property type="match status" value="1"/>
</dbReference>
<dbReference type="PANTHER" id="PTHR24347">
    <property type="entry name" value="SERINE/THREONINE-PROTEIN KINASE"/>
    <property type="match status" value="1"/>
</dbReference>
<organism evidence="3 4">
    <name type="scientific">Zancudomyces culisetae</name>
    <name type="common">Gut fungus</name>
    <name type="synonym">Smittium culisetae</name>
    <dbReference type="NCBI Taxonomy" id="1213189"/>
    <lineage>
        <taxon>Eukaryota</taxon>
        <taxon>Fungi</taxon>
        <taxon>Fungi incertae sedis</taxon>
        <taxon>Zoopagomycota</taxon>
        <taxon>Kickxellomycotina</taxon>
        <taxon>Harpellomycetes</taxon>
        <taxon>Harpellales</taxon>
        <taxon>Legeriomycetaceae</taxon>
        <taxon>Zancudomyces</taxon>
    </lineage>
</organism>
<reference evidence="4" key="1">
    <citation type="submission" date="2017-01" db="EMBL/GenBank/DDBJ databases">
        <authorList>
            <person name="Wang Y."/>
            <person name="White M."/>
            <person name="Kvist S."/>
            <person name="Moncalvo J.-M."/>
        </authorList>
    </citation>
    <scope>NUCLEOTIDE SEQUENCE [LARGE SCALE GENOMIC DNA]</scope>
    <source>
        <strain evidence="4">COL-18-3</strain>
    </source>
</reference>
<protein>
    <submittedName>
        <fullName evidence="3">Calcium/calmodulin-dependent protein kinase</fullName>
    </submittedName>
</protein>
<dbReference type="GO" id="GO:0005524">
    <property type="term" value="F:ATP binding"/>
    <property type="evidence" value="ECO:0007669"/>
    <property type="project" value="InterPro"/>
</dbReference>
<dbReference type="SUPFAM" id="SSF56112">
    <property type="entry name" value="Protein kinase-like (PK-like)"/>
    <property type="match status" value="1"/>
</dbReference>
<keyword evidence="3" id="KW-0808">Transferase</keyword>
<keyword evidence="3" id="KW-0418">Kinase</keyword>
<proteinExistence type="predicted"/>
<sequence length="186" mass="20789">MTCDDQVLSTICGSYGYTAPEIILRQGYGKPVDVWSLGVVTFSILCGYSPFWKYEQLPELVNAMQRGAIEFDERYWWGISEEAKDFIRKCLDPNPTTRITAHECLQHPWFTGVSASSHDILPNVRENFNPRKAFYNAVSKIKAMNRLRSGTHHSDESSSSNSSPAPDSTSSFQAQAQSQSQSGAQP</sequence>
<gene>
    <name evidence="3" type="ORF">AX774_g5636</name>
</gene>
<name>A0A1R1PIS7_ZANCU</name>
<feature type="region of interest" description="Disordered" evidence="1">
    <location>
        <begin position="148"/>
        <end position="186"/>
    </location>
</feature>
<feature type="domain" description="Protein kinase" evidence="2">
    <location>
        <begin position="1"/>
        <end position="110"/>
    </location>
</feature>
<evidence type="ECO:0000313" key="3">
    <source>
        <dbReference type="EMBL" id="OMH80915.1"/>
    </source>
</evidence>
<dbReference type="PROSITE" id="PS50011">
    <property type="entry name" value="PROTEIN_KINASE_DOM"/>
    <property type="match status" value="1"/>
</dbReference>
<dbReference type="OrthoDB" id="40902at2759"/>
<keyword evidence="4" id="KW-1185">Reference proteome</keyword>
<dbReference type="InterPro" id="IPR011009">
    <property type="entry name" value="Kinase-like_dom_sf"/>
</dbReference>
<dbReference type="Proteomes" id="UP000188320">
    <property type="component" value="Unassembled WGS sequence"/>
</dbReference>
<dbReference type="Pfam" id="PF00069">
    <property type="entry name" value="Pkinase"/>
    <property type="match status" value="1"/>
</dbReference>
<accession>A0A1R1PIS7</accession>
<feature type="compositionally biased region" description="Low complexity" evidence="1">
    <location>
        <begin position="157"/>
        <end position="186"/>
    </location>
</feature>
<evidence type="ECO:0000313" key="4">
    <source>
        <dbReference type="Proteomes" id="UP000188320"/>
    </source>
</evidence>
<dbReference type="GO" id="GO:0004672">
    <property type="term" value="F:protein kinase activity"/>
    <property type="evidence" value="ECO:0007669"/>
    <property type="project" value="InterPro"/>
</dbReference>
<dbReference type="Gene3D" id="1.10.510.10">
    <property type="entry name" value="Transferase(Phosphotransferase) domain 1"/>
    <property type="match status" value="1"/>
</dbReference>